<evidence type="ECO:0000313" key="2">
    <source>
        <dbReference type="Proteomes" id="UP000827092"/>
    </source>
</evidence>
<comment type="caution">
    <text evidence="1">The sequence shown here is derived from an EMBL/GenBank/DDBJ whole genome shotgun (WGS) entry which is preliminary data.</text>
</comment>
<evidence type="ECO:0000313" key="1">
    <source>
        <dbReference type="EMBL" id="KAG8172043.1"/>
    </source>
</evidence>
<dbReference type="EMBL" id="JAFNEN010003210">
    <property type="protein sequence ID" value="KAG8172043.1"/>
    <property type="molecule type" value="Genomic_DNA"/>
</dbReference>
<dbReference type="AlphaFoldDB" id="A0AAV6TK05"/>
<keyword evidence="2" id="KW-1185">Reference proteome</keyword>
<dbReference type="Proteomes" id="UP000827092">
    <property type="component" value="Unassembled WGS sequence"/>
</dbReference>
<accession>A0AAV6TK05</accession>
<reference evidence="1 2" key="1">
    <citation type="journal article" date="2022" name="Nat. Ecol. Evol.">
        <title>A masculinizing supergene underlies an exaggerated male reproductive morph in a spider.</title>
        <authorList>
            <person name="Hendrickx F."/>
            <person name="De Corte Z."/>
            <person name="Sonet G."/>
            <person name="Van Belleghem S.M."/>
            <person name="Kostlbacher S."/>
            <person name="Vangestel C."/>
        </authorList>
    </citation>
    <scope>NUCLEOTIDE SEQUENCE [LARGE SCALE GENOMIC DNA]</scope>
    <source>
        <strain evidence="1">W744_W776</strain>
    </source>
</reference>
<gene>
    <name evidence="1" type="ORF">JTE90_000076</name>
</gene>
<protein>
    <submittedName>
        <fullName evidence="1">Uncharacterized protein</fullName>
    </submittedName>
</protein>
<organism evidence="1 2">
    <name type="scientific">Oedothorax gibbosus</name>
    <dbReference type="NCBI Taxonomy" id="931172"/>
    <lineage>
        <taxon>Eukaryota</taxon>
        <taxon>Metazoa</taxon>
        <taxon>Ecdysozoa</taxon>
        <taxon>Arthropoda</taxon>
        <taxon>Chelicerata</taxon>
        <taxon>Arachnida</taxon>
        <taxon>Araneae</taxon>
        <taxon>Araneomorphae</taxon>
        <taxon>Entelegynae</taxon>
        <taxon>Araneoidea</taxon>
        <taxon>Linyphiidae</taxon>
        <taxon>Erigoninae</taxon>
        <taxon>Oedothorax</taxon>
    </lineage>
</organism>
<name>A0AAV6TK05_9ARAC</name>
<sequence>MTPHPGDYRLLGLLANQKNDVNPTSSALLLLFSIICIPPFQSNLAASFIEMCGKVVGLLVLEFERAPRHTGELFRKERFL</sequence>
<proteinExistence type="predicted"/>